<evidence type="ECO:0000259" key="1">
    <source>
        <dbReference type="Pfam" id="PF12651"/>
    </source>
</evidence>
<organism evidence="2 3">
    <name type="scientific">Candidatus Bandiella euplotis</name>
    <dbReference type="NCBI Taxonomy" id="1664265"/>
    <lineage>
        <taxon>Bacteria</taxon>
        <taxon>Pseudomonadati</taxon>
        <taxon>Pseudomonadota</taxon>
        <taxon>Alphaproteobacteria</taxon>
        <taxon>Rickettsiales</taxon>
        <taxon>Candidatus Midichloriaceae</taxon>
        <taxon>Candidatus Bandiella</taxon>
    </lineage>
</organism>
<sequence>MLIIKSIKSIIKDIVTIYSNIMFKTQLYLPNSANEMLDKLAKKIGSSKSELVRKAVDEFLQKYDKTKLKEAYGIWDGYEIDLRGMRDDWKR</sequence>
<dbReference type="EMBL" id="CP110820">
    <property type="protein sequence ID" value="WPX96334.1"/>
    <property type="molecule type" value="Genomic_DNA"/>
</dbReference>
<protein>
    <submittedName>
        <fullName evidence="2">CopG family transcriptional regulator</fullName>
    </submittedName>
</protein>
<dbReference type="CDD" id="cd21631">
    <property type="entry name" value="RHH_CopG_NikR-like"/>
    <property type="match status" value="1"/>
</dbReference>
<keyword evidence="3" id="KW-1185">Reference proteome</keyword>
<evidence type="ECO:0000313" key="2">
    <source>
        <dbReference type="EMBL" id="WPX96334.1"/>
    </source>
</evidence>
<dbReference type="SUPFAM" id="SSF47598">
    <property type="entry name" value="Ribbon-helix-helix"/>
    <property type="match status" value="1"/>
</dbReference>
<accession>A0ABZ0UKT8</accession>
<proteinExistence type="predicted"/>
<name>A0ABZ0UKT8_9RICK</name>
<feature type="domain" description="Predicted DNA-binding protein ribbon-helix-helix" evidence="1">
    <location>
        <begin position="27"/>
        <end position="63"/>
    </location>
</feature>
<dbReference type="InterPro" id="IPR038733">
    <property type="entry name" value="Predicted_DNA_bind_prot_RHH"/>
</dbReference>
<gene>
    <name evidence="2" type="ORF">Bandiella_00443</name>
</gene>
<dbReference type="InterPro" id="IPR013321">
    <property type="entry name" value="Arc_rbn_hlx_hlx"/>
</dbReference>
<evidence type="ECO:0000313" key="3">
    <source>
        <dbReference type="Proteomes" id="UP001327219"/>
    </source>
</evidence>
<reference evidence="2 3" key="1">
    <citation type="submission" date="2022-11" db="EMBL/GenBank/DDBJ databases">
        <title>Host association and intracellularity evolved multiple times independently in the Rickettsiales.</title>
        <authorList>
            <person name="Castelli M."/>
            <person name="Nardi T."/>
            <person name="Gammuto L."/>
            <person name="Bellinzona G."/>
            <person name="Sabaneyeva E."/>
            <person name="Potekhin A."/>
            <person name="Serra V."/>
            <person name="Petroni G."/>
            <person name="Sassera D."/>
        </authorList>
    </citation>
    <scope>NUCLEOTIDE SEQUENCE [LARGE SCALE GENOMIC DNA]</scope>
    <source>
        <strain evidence="2 3">NDG2</strain>
    </source>
</reference>
<dbReference type="Gene3D" id="1.10.1220.10">
    <property type="entry name" value="Met repressor-like"/>
    <property type="match status" value="1"/>
</dbReference>
<dbReference type="Proteomes" id="UP001327219">
    <property type="component" value="Chromosome"/>
</dbReference>
<dbReference type="InterPro" id="IPR010985">
    <property type="entry name" value="Ribbon_hlx_hlx"/>
</dbReference>
<dbReference type="Pfam" id="PF12651">
    <property type="entry name" value="RHH_3"/>
    <property type="match status" value="1"/>
</dbReference>